<dbReference type="NCBIfam" id="TIGR01280">
    <property type="entry name" value="xseB"/>
    <property type="match status" value="1"/>
</dbReference>
<keyword evidence="4 6" id="KW-0378">Hydrolase</keyword>
<reference evidence="7" key="2">
    <citation type="journal article" date="2022" name="Microbiol. Resour. Announc.">
        <title>Metagenome Sequencing to Explore Phylogenomics of Terrestrial Cyanobacteria.</title>
        <authorList>
            <person name="Ward R.D."/>
            <person name="Stajich J.E."/>
            <person name="Johansen J.R."/>
            <person name="Huntemann M."/>
            <person name="Clum A."/>
            <person name="Foster B."/>
            <person name="Foster B."/>
            <person name="Roux S."/>
            <person name="Palaniappan K."/>
            <person name="Varghese N."/>
            <person name="Mukherjee S."/>
            <person name="Reddy T.B.K."/>
            <person name="Daum C."/>
            <person name="Copeland A."/>
            <person name="Chen I.A."/>
            <person name="Ivanova N.N."/>
            <person name="Kyrpides N.C."/>
            <person name="Shapiro N."/>
            <person name="Eloe-Fadrosh E.A."/>
            <person name="Pietrasiak N."/>
        </authorList>
    </citation>
    <scope>NUCLEOTIDE SEQUENCE</scope>
    <source>
        <strain evidence="7">GSE-TBD4-15B</strain>
    </source>
</reference>
<comment type="similarity">
    <text evidence="1 6">Belongs to the XseB family.</text>
</comment>
<dbReference type="InterPro" id="IPR037004">
    <property type="entry name" value="Exonuc_VII_ssu_sf"/>
</dbReference>
<dbReference type="GO" id="GO:0009318">
    <property type="term" value="C:exodeoxyribonuclease VII complex"/>
    <property type="evidence" value="ECO:0007669"/>
    <property type="project" value="UniProtKB-UniRule"/>
</dbReference>
<dbReference type="Gene3D" id="1.10.287.1040">
    <property type="entry name" value="Exonuclease VII, small subunit"/>
    <property type="match status" value="1"/>
</dbReference>
<protein>
    <recommendedName>
        <fullName evidence="6">Exodeoxyribonuclease 7 small subunit</fullName>
        <ecNumber evidence="6">3.1.11.6</ecNumber>
    </recommendedName>
    <alternativeName>
        <fullName evidence="6">Exodeoxyribonuclease VII small subunit</fullName>
        <shortName evidence="6">Exonuclease VII small subunit</shortName>
    </alternativeName>
</protein>
<gene>
    <name evidence="6 7" type="primary">xseB</name>
    <name evidence="7" type="ORF">KME07_19660</name>
</gene>
<evidence type="ECO:0000256" key="6">
    <source>
        <dbReference type="HAMAP-Rule" id="MF_00337"/>
    </source>
</evidence>
<dbReference type="Proteomes" id="UP000707356">
    <property type="component" value="Unassembled WGS sequence"/>
</dbReference>
<evidence type="ECO:0000256" key="1">
    <source>
        <dbReference type="ARBA" id="ARBA00009998"/>
    </source>
</evidence>
<evidence type="ECO:0000256" key="3">
    <source>
        <dbReference type="ARBA" id="ARBA00022722"/>
    </source>
</evidence>
<proteinExistence type="inferred from homology"/>
<comment type="subcellular location">
    <subcellularLocation>
        <location evidence="6">Cytoplasm</location>
    </subcellularLocation>
</comment>
<name>A0A951PFN4_9CYAN</name>
<keyword evidence="5 6" id="KW-0269">Exonuclease</keyword>
<evidence type="ECO:0000313" key="7">
    <source>
        <dbReference type="EMBL" id="MBW4467649.1"/>
    </source>
</evidence>
<dbReference type="GO" id="GO:0006308">
    <property type="term" value="P:DNA catabolic process"/>
    <property type="evidence" value="ECO:0007669"/>
    <property type="project" value="UniProtKB-UniRule"/>
</dbReference>
<evidence type="ECO:0000256" key="5">
    <source>
        <dbReference type="ARBA" id="ARBA00022839"/>
    </source>
</evidence>
<organism evidence="7 8">
    <name type="scientific">Pegethrix bostrychoides GSE-TBD4-15B</name>
    <dbReference type="NCBI Taxonomy" id="2839662"/>
    <lineage>
        <taxon>Bacteria</taxon>
        <taxon>Bacillati</taxon>
        <taxon>Cyanobacteriota</taxon>
        <taxon>Cyanophyceae</taxon>
        <taxon>Oculatellales</taxon>
        <taxon>Oculatellaceae</taxon>
        <taxon>Pegethrix</taxon>
    </lineage>
</organism>
<accession>A0A951PFN4</accession>
<dbReference type="Pfam" id="PF02609">
    <property type="entry name" value="Exonuc_VII_S"/>
    <property type="match status" value="1"/>
</dbReference>
<comment type="catalytic activity">
    <reaction evidence="6">
        <text>Exonucleolytic cleavage in either 5'- to 3'- or 3'- to 5'-direction to yield nucleoside 5'-phosphates.</text>
        <dbReference type="EC" id="3.1.11.6"/>
    </reaction>
</comment>
<dbReference type="InterPro" id="IPR003761">
    <property type="entry name" value="Exonuc_VII_S"/>
</dbReference>
<dbReference type="GO" id="GO:0008855">
    <property type="term" value="F:exodeoxyribonuclease VII activity"/>
    <property type="evidence" value="ECO:0007669"/>
    <property type="project" value="UniProtKB-UniRule"/>
</dbReference>
<comment type="subunit">
    <text evidence="6">Heterooligomer composed of large and small subunits.</text>
</comment>
<dbReference type="SUPFAM" id="SSF116842">
    <property type="entry name" value="XseB-like"/>
    <property type="match status" value="1"/>
</dbReference>
<comment type="function">
    <text evidence="6">Bidirectionally degrades single-stranded DNA into large acid-insoluble oligonucleotides, which are then degraded further into small acid-soluble oligonucleotides.</text>
</comment>
<dbReference type="EC" id="3.1.11.6" evidence="6"/>
<sequence length="84" mass="9619">MTKANSKSEAAAIRFPSDWNYEATVSEVETIISQIELGELELADVFQRFSTAVERLRQCETFLNRQQQQVDLLIETLLDEPEAL</sequence>
<dbReference type="EMBL" id="JAHHHV010000079">
    <property type="protein sequence ID" value="MBW4467649.1"/>
    <property type="molecule type" value="Genomic_DNA"/>
</dbReference>
<keyword evidence="2 6" id="KW-0963">Cytoplasm</keyword>
<reference evidence="7" key="1">
    <citation type="submission" date="2021-05" db="EMBL/GenBank/DDBJ databases">
        <authorList>
            <person name="Pietrasiak N."/>
            <person name="Ward R."/>
            <person name="Stajich J.E."/>
            <person name="Kurbessoian T."/>
        </authorList>
    </citation>
    <scope>NUCLEOTIDE SEQUENCE</scope>
    <source>
        <strain evidence="7">GSE-TBD4-15B</strain>
    </source>
</reference>
<evidence type="ECO:0000313" key="8">
    <source>
        <dbReference type="Proteomes" id="UP000707356"/>
    </source>
</evidence>
<keyword evidence="3 6" id="KW-0540">Nuclease</keyword>
<dbReference type="HAMAP" id="MF_00337">
    <property type="entry name" value="Exonuc_7_S"/>
    <property type="match status" value="1"/>
</dbReference>
<comment type="caution">
    <text evidence="7">The sequence shown here is derived from an EMBL/GenBank/DDBJ whole genome shotgun (WGS) entry which is preliminary data.</text>
</comment>
<evidence type="ECO:0000256" key="4">
    <source>
        <dbReference type="ARBA" id="ARBA00022801"/>
    </source>
</evidence>
<dbReference type="GO" id="GO:0005737">
    <property type="term" value="C:cytoplasm"/>
    <property type="evidence" value="ECO:0007669"/>
    <property type="project" value="UniProtKB-SubCell"/>
</dbReference>
<evidence type="ECO:0000256" key="2">
    <source>
        <dbReference type="ARBA" id="ARBA00022490"/>
    </source>
</evidence>
<dbReference type="AlphaFoldDB" id="A0A951PFN4"/>